<dbReference type="InterPro" id="IPR052894">
    <property type="entry name" value="AsmA-related"/>
</dbReference>
<evidence type="ECO:0000313" key="4">
    <source>
        <dbReference type="Proteomes" id="UP001060336"/>
    </source>
</evidence>
<feature type="domain" description="AsmA" evidence="2">
    <location>
        <begin position="1"/>
        <end position="132"/>
    </location>
</feature>
<dbReference type="EMBL" id="CP102480">
    <property type="protein sequence ID" value="UUX48689.1"/>
    <property type="molecule type" value="Genomic_DNA"/>
</dbReference>
<feature type="domain" description="AsmA" evidence="2">
    <location>
        <begin position="256"/>
        <end position="448"/>
    </location>
</feature>
<proteinExistence type="predicted"/>
<name>A0A9J7AQ18_9PROT</name>
<feature type="domain" description="AsmA" evidence="2">
    <location>
        <begin position="734"/>
        <end position="979"/>
    </location>
</feature>
<dbReference type="GO" id="GO:0090313">
    <property type="term" value="P:regulation of protein targeting to membrane"/>
    <property type="evidence" value="ECO:0007669"/>
    <property type="project" value="TreeGrafter"/>
</dbReference>
<protein>
    <submittedName>
        <fullName evidence="3">AsmA family protein</fullName>
    </submittedName>
</protein>
<evidence type="ECO:0000259" key="2">
    <source>
        <dbReference type="Pfam" id="PF05170"/>
    </source>
</evidence>
<dbReference type="Pfam" id="PF05170">
    <property type="entry name" value="AsmA"/>
    <property type="match status" value="3"/>
</dbReference>
<keyword evidence="4" id="KW-1185">Reference proteome</keyword>
<evidence type="ECO:0000313" key="3">
    <source>
        <dbReference type="EMBL" id="UUX48689.1"/>
    </source>
</evidence>
<organism evidence="3 4">
    <name type="scientific">Nisaea acidiphila</name>
    <dbReference type="NCBI Taxonomy" id="1862145"/>
    <lineage>
        <taxon>Bacteria</taxon>
        <taxon>Pseudomonadati</taxon>
        <taxon>Pseudomonadota</taxon>
        <taxon>Alphaproteobacteria</taxon>
        <taxon>Rhodospirillales</taxon>
        <taxon>Thalassobaculaceae</taxon>
        <taxon>Nisaea</taxon>
    </lineage>
</organism>
<dbReference type="GO" id="GO:0005886">
    <property type="term" value="C:plasma membrane"/>
    <property type="evidence" value="ECO:0007669"/>
    <property type="project" value="TreeGrafter"/>
</dbReference>
<dbReference type="PANTHER" id="PTHR30441">
    <property type="entry name" value="DUF748 DOMAIN-CONTAINING PROTEIN"/>
    <property type="match status" value="1"/>
</dbReference>
<accession>A0A9J7AQ18</accession>
<gene>
    <name evidence="3" type="ORF">NUH88_14890</name>
</gene>
<sequence>MRYLKYSLLGVLALVVLTGAGAALFVATLEPEDVKRFVEEEVTERSGRRLRIDGPLSYEISMTPKISVSEVSFQNADWSEHEEMLRIGKLQISLDLNRILSGVVQVDNIFLEHAKIRMERRADGSANWNLFSSDEDESGADRRGDPEGRIRLFPIVESVTLINVDVLLDDALDERRHHVEIDLVDLDAPTLDDPVEAVVRMKIDDRDVDIAGNLPPAVSIGDAAQPQPFDITGEALGQPFTAAGKLVFAYEGGRPVNIAIQDFKGTAFGSDLSGLFKLDLASDIPLIAANLRSEKLDTRGIEALIAGTRKEEPAETAEAAPSRQLREIVDDRIPVEWLDEASVDIALNIKSLVTGVASATDLSAQVVLGNGRLEISPFWAVYEGSPIRFEATVGRDGDAIAGAVDLTVSGADFDRLAGAFVDTKGFEAGGNLVVKYRTSGTTVGHAIERSVFELSAQMPEMRYRDPAGPVWGRDATAKRVGLEVVLAGTDVDSLLKALDKASHIRLDTPLEGTLLAAFTGTAKLHAEELSTPDDNARDILLEVALQDKVLTAKISEMLLAGARLSVDARLARVGDASQLEGKLYWQDVDLGLIGRRVLSEGSLSGEGDFDINLRGQARTVAAMLTALDGEIGINLSDVVYKRPDPAGGPEQTFTISQLAVAAPSMAQPFEGRIAGAFEGQTIEIAGSFPPPKALVDQGTPLPFAFTGRALDEPVSVKGNLTLVQVGDTFTSFSLTGLDTKIGKSDLRGDVRIGLEGERPNIKLSMASDFLDLEPLLGKHFKADRNGGEESKAETAGDPLDEPFPVEVLGLIDGDFDLRAATLQTPGALFQDLTLRTQVQNKVLTVFPSNGVFNGGRFNLEGKVDGSKPELADFAVKGDWRDAEFGNVLREYFDTTVLEGRSNMLVDLTARGRVPREAMDTVNGQFALVVQDGTMANAYWELLAADLLTGLLPALGRDTEEGRLNCLATRYEIQNGVANTVVFLVDSSRVTVGGTGTIDLRDEKIDMIVTPKPKNFSFVSLAHPIRITGDLQDPSIYPDPVAAATTAAKSVGAAALTVVNPLTLIVPFLAPGSSEDPCPTAIALAEGLSPEEAAKRGASGQKSSGEDAAESGAPKPAQNDKGSEPTGPIRGIFGGIKKLLE</sequence>
<dbReference type="Proteomes" id="UP001060336">
    <property type="component" value="Chromosome"/>
</dbReference>
<dbReference type="RefSeq" id="WP_257767191.1">
    <property type="nucleotide sequence ID" value="NZ_CP102480.1"/>
</dbReference>
<dbReference type="InterPro" id="IPR007844">
    <property type="entry name" value="AsmA"/>
</dbReference>
<dbReference type="KEGG" id="naci:NUH88_14890"/>
<reference evidence="3" key="1">
    <citation type="submission" date="2022-08" db="EMBL/GenBank/DDBJ databases">
        <title>Nisaea acidiphila sp. nov., isolated from a marine algal debris and emended description of the genus Nisaea Urios et al. 2008.</title>
        <authorList>
            <person name="Kwon K."/>
        </authorList>
    </citation>
    <scope>NUCLEOTIDE SEQUENCE</scope>
    <source>
        <strain evidence="3">MEBiC11861</strain>
    </source>
</reference>
<dbReference type="PANTHER" id="PTHR30441:SF4">
    <property type="entry name" value="PROTEIN ASMA"/>
    <property type="match status" value="1"/>
</dbReference>
<feature type="region of interest" description="Disordered" evidence="1">
    <location>
        <begin position="1089"/>
        <end position="1140"/>
    </location>
</feature>
<evidence type="ECO:0000256" key="1">
    <source>
        <dbReference type="SAM" id="MobiDB-lite"/>
    </source>
</evidence>
<dbReference type="AlphaFoldDB" id="A0A9J7AQ18"/>